<dbReference type="EMBL" id="JACAZE010000001">
    <property type="protein sequence ID" value="KAF7322263.1"/>
    <property type="molecule type" value="Genomic_DNA"/>
</dbReference>
<evidence type="ECO:0000313" key="3">
    <source>
        <dbReference type="Proteomes" id="UP000613580"/>
    </source>
</evidence>
<organism evidence="2 3">
    <name type="scientific">Mycena chlorophos</name>
    <name type="common">Agaric fungus</name>
    <name type="synonym">Agaricus chlorophos</name>
    <dbReference type="NCBI Taxonomy" id="658473"/>
    <lineage>
        <taxon>Eukaryota</taxon>
        <taxon>Fungi</taxon>
        <taxon>Dikarya</taxon>
        <taxon>Basidiomycota</taxon>
        <taxon>Agaricomycotina</taxon>
        <taxon>Agaricomycetes</taxon>
        <taxon>Agaricomycetidae</taxon>
        <taxon>Agaricales</taxon>
        <taxon>Marasmiineae</taxon>
        <taxon>Mycenaceae</taxon>
        <taxon>Mycena</taxon>
    </lineage>
</organism>
<accession>A0A8H6WPF1</accession>
<gene>
    <name evidence="2" type="ORF">HMN09_00003700</name>
</gene>
<reference evidence="2" key="1">
    <citation type="submission" date="2020-05" db="EMBL/GenBank/DDBJ databases">
        <title>Mycena genomes resolve the evolution of fungal bioluminescence.</title>
        <authorList>
            <person name="Tsai I.J."/>
        </authorList>
    </citation>
    <scope>NUCLEOTIDE SEQUENCE</scope>
    <source>
        <strain evidence="2">110903Hualien_Pintung</strain>
    </source>
</reference>
<dbReference type="OrthoDB" id="412788at2759"/>
<dbReference type="SUPFAM" id="SSF52833">
    <property type="entry name" value="Thioredoxin-like"/>
    <property type="match status" value="1"/>
</dbReference>
<sequence length="285" mass="30639">MPSRTLYTFGRSVWAAAAELAAADLGYTENDITYKTLNLMEGGNFSAEFLEKNPNGTLPTLEVDGTTYKTTAEVISYLAANAPDGRKVKGATSIIDIVHDDKYDPNFALVLSRSEQELNAKRAGLDFFVSKRQAALDELLPSATGAHKKFLEEKQGVNGGNWLNSSTGLLAVVKGTAPPEHLAGFYAKSQAHFASIKTALLEVFPAFLPTTGFIGGDVPGEDDFHAGAWLTRIAQTAGATSAEDGLDKLAAHYHDGAPMPEQIVSYWAAWTVRDSWKKVYAGGPH</sequence>
<protein>
    <recommendedName>
        <fullName evidence="1">GST N-terminal domain-containing protein</fullName>
    </recommendedName>
</protein>
<evidence type="ECO:0000313" key="2">
    <source>
        <dbReference type="EMBL" id="KAF7322263.1"/>
    </source>
</evidence>
<evidence type="ECO:0000259" key="1">
    <source>
        <dbReference type="PROSITE" id="PS50404"/>
    </source>
</evidence>
<dbReference type="Pfam" id="PF13417">
    <property type="entry name" value="GST_N_3"/>
    <property type="match status" value="1"/>
</dbReference>
<keyword evidence="3" id="KW-1185">Reference proteome</keyword>
<proteinExistence type="predicted"/>
<dbReference type="Proteomes" id="UP000613580">
    <property type="component" value="Unassembled WGS sequence"/>
</dbReference>
<dbReference type="AlphaFoldDB" id="A0A8H6WPF1"/>
<dbReference type="Gene3D" id="3.40.30.10">
    <property type="entry name" value="Glutaredoxin"/>
    <property type="match status" value="1"/>
</dbReference>
<dbReference type="InterPro" id="IPR036249">
    <property type="entry name" value="Thioredoxin-like_sf"/>
</dbReference>
<dbReference type="InterPro" id="IPR004045">
    <property type="entry name" value="Glutathione_S-Trfase_N"/>
</dbReference>
<name>A0A8H6WPF1_MYCCL</name>
<comment type="caution">
    <text evidence="2">The sequence shown here is derived from an EMBL/GenBank/DDBJ whole genome shotgun (WGS) entry which is preliminary data.</text>
</comment>
<dbReference type="PROSITE" id="PS50404">
    <property type="entry name" value="GST_NTER"/>
    <property type="match status" value="1"/>
</dbReference>
<feature type="domain" description="GST N-terminal" evidence="1">
    <location>
        <begin position="2"/>
        <end position="86"/>
    </location>
</feature>